<dbReference type="SMART" id="SM00507">
    <property type="entry name" value="HNHc"/>
    <property type="match status" value="1"/>
</dbReference>
<dbReference type="Proteomes" id="UP001472677">
    <property type="component" value="Unassembled WGS sequence"/>
</dbReference>
<dbReference type="InterPro" id="IPR052892">
    <property type="entry name" value="NA-targeting_endonuclease"/>
</dbReference>
<feature type="domain" description="HNH nuclease" evidence="1">
    <location>
        <begin position="167"/>
        <end position="217"/>
    </location>
</feature>
<dbReference type="InterPro" id="IPR029471">
    <property type="entry name" value="HNH_5"/>
</dbReference>
<sequence length="276" mass="31809">MAQFTPQGRLKLHFHGDCMEPKRHSHYKLFSNAFGASFKLKSVQVHKGSTGRLYFPSHSMKKGGKFDAKARLNVDDEAIYDEEDYDSEFETDDLACFRGLVLDISYRPVNVVCWRRAICLEFMEKADVLEYYDQTVNSPSGSFYIPAVLRVRHLLQVVKRRRIRANLSRKNVLFRDNFTCQYCSARDNLTIDHVLPVARGGEWKWENLVAACAKCNSKKGQKTPEEANMKLIKVPKAPKDYDILAIPLTSSAMRMLRKRNGTPQEWRQYLSSSTEP</sequence>
<organism evidence="2 3">
    <name type="scientific">Hibiscus sabdariffa</name>
    <name type="common">roselle</name>
    <dbReference type="NCBI Taxonomy" id="183260"/>
    <lineage>
        <taxon>Eukaryota</taxon>
        <taxon>Viridiplantae</taxon>
        <taxon>Streptophyta</taxon>
        <taxon>Embryophyta</taxon>
        <taxon>Tracheophyta</taxon>
        <taxon>Spermatophyta</taxon>
        <taxon>Magnoliopsida</taxon>
        <taxon>eudicotyledons</taxon>
        <taxon>Gunneridae</taxon>
        <taxon>Pentapetalae</taxon>
        <taxon>rosids</taxon>
        <taxon>malvids</taxon>
        <taxon>Malvales</taxon>
        <taxon>Malvaceae</taxon>
        <taxon>Malvoideae</taxon>
        <taxon>Hibiscus</taxon>
    </lineage>
</organism>
<comment type="caution">
    <text evidence="2">The sequence shown here is derived from an EMBL/GenBank/DDBJ whole genome shotgun (WGS) entry which is preliminary data.</text>
</comment>
<dbReference type="CDD" id="cd00085">
    <property type="entry name" value="HNHc"/>
    <property type="match status" value="1"/>
</dbReference>
<evidence type="ECO:0000313" key="2">
    <source>
        <dbReference type="EMBL" id="KAK8531671.1"/>
    </source>
</evidence>
<dbReference type="PANTHER" id="PTHR33877:SF2">
    <property type="entry name" value="OS07G0170200 PROTEIN"/>
    <property type="match status" value="1"/>
</dbReference>
<dbReference type="PANTHER" id="PTHR33877">
    <property type="entry name" value="SLL1193 PROTEIN"/>
    <property type="match status" value="1"/>
</dbReference>
<protein>
    <recommendedName>
        <fullName evidence="1">HNH nuclease domain-containing protein</fullName>
    </recommendedName>
</protein>
<reference evidence="2 3" key="1">
    <citation type="journal article" date="2024" name="G3 (Bethesda)">
        <title>Genome assembly of Hibiscus sabdariffa L. provides insights into metabolisms of medicinal natural products.</title>
        <authorList>
            <person name="Kim T."/>
        </authorList>
    </citation>
    <scope>NUCLEOTIDE SEQUENCE [LARGE SCALE GENOMIC DNA]</scope>
    <source>
        <strain evidence="2">TK-2024</strain>
        <tissue evidence="2">Old leaves</tissue>
    </source>
</reference>
<name>A0ABR2D8B6_9ROSI</name>
<dbReference type="Gene3D" id="1.10.30.50">
    <property type="match status" value="1"/>
</dbReference>
<evidence type="ECO:0000259" key="1">
    <source>
        <dbReference type="SMART" id="SM00507"/>
    </source>
</evidence>
<dbReference type="Pfam" id="PF14279">
    <property type="entry name" value="HNH_5"/>
    <property type="match status" value="1"/>
</dbReference>
<dbReference type="InterPro" id="IPR003615">
    <property type="entry name" value="HNH_nuc"/>
</dbReference>
<gene>
    <name evidence="2" type="ORF">V6N12_053136</name>
</gene>
<keyword evidence="3" id="KW-1185">Reference proteome</keyword>
<proteinExistence type="predicted"/>
<accession>A0ABR2D8B6</accession>
<dbReference type="EMBL" id="JBBPBM010000034">
    <property type="protein sequence ID" value="KAK8531671.1"/>
    <property type="molecule type" value="Genomic_DNA"/>
</dbReference>
<evidence type="ECO:0000313" key="3">
    <source>
        <dbReference type="Proteomes" id="UP001472677"/>
    </source>
</evidence>